<feature type="transmembrane region" description="Helical" evidence="17">
    <location>
        <begin position="283"/>
        <end position="306"/>
    </location>
</feature>
<dbReference type="InterPro" id="IPR013106">
    <property type="entry name" value="Ig_V-set"/>
</dbReference>
<keyword evidence="9 17" id="KW-0472">Membrane</keyword>
<dbReference type="Gene3D" id="2.60.40.10">
    <property type="entry name" value="Immunoglobulins"/>
    <property type="match status" value="1"/>
</dbReference>
<keyword evidence="6" id="KW-0391">Immunity</keyword>
<evidence type="ECO:0000256" key="15">
    <source>
        <dbReference type="ARBA" id="ARBA00063291"/>
    </source>
</evidence>
<gene>
    <name evidence="19" type="ORF">BN2614_LOCUS1</name>
</gene>
<evidence type="ECO:0000256" key="11">
    <source>
        <dbReference type="ARBA" id="ARBA00023157"/>
    </source>
</evidence>
<dbReference type="InterPro" id="IPR015468">
    <property type="entry name" value="CD8_asu"/>
</dbReference>
<evidence type="ECO:0000256" key="1">
    <source>
        <dbReference type="ARBA" id="ARBA00004251"/>
    </source>
</evidence>
<feature type="compositionally biased region" description="Pro residues" evidence="16">
    <location>
        <begin position="239"/>
        <end position="248"/>
    </location>
</feature>
<reference evidence="19 20" key="1">
    <citation type="submission" date="2018-10" db="EMBL/GenBank/DDBJ databases">
        <authorList>
            <person name="Ekblom R."/>
            <person name="Jareborg N."/>
        </authorList>
    </citation>
    <scope>NUCLEOTIDE SEQUENCE [LARGE SCALE GENOMIC DNA]</scope>
    <source>
        <tissue evidence="19">Muscle</tissue>
    </source>
</reference>
<evidence type="ECO:0000256" key="17">
    <source>
        <dbReference type="SAM" id="Phobius"/>
    </source>
</evidence>
<dbReference type="EMBL" id="CYRY02030875">
    <property type="protein sequence ID" value="VCX05305.1"/>
    <property type="molecule type" value="Genomic_DNA"/>
</dbReference>
<comment type="caution">
    <text evidence="19">The sequence shown here is derived from an EMBL/GenBank/DDBJ whole genome shotgun (WGS) entry which is preliminary data.</text>
</comment>
<dbReference type="Proteomes" id="UP000269945">
    <property type="component" value="Unassembled WGS sequence"/>
</dbReference>
<evidence type="ECO:0000313" key="19">
    <source>
        <dbReference type="EMBL" id="VCX05305.1"/>
    </source>
</evidence>
<keyword evidence="4 17" id="KW-0812">Transmembrane</keyword>
<name>A0A9X9LYZ8_GULGU</name>
<evidence type="ECO:0000256" key="8">
    <source>
        <dbReference type="ARBA" id="ARBA00023130"/>
    </source>
</evidence>
<evidence type="ECO:0000256" key="6">
    <source>
        <dbReference type="ARBA" id="ARBA00022859"/>
    </source>
</evidence>
<evidence type="ECO:0000256" key="9">
    <source>
        <dbReference type="ARBA" id="ARBA00023136"/>
    </source>
</evidence>
<keyword evidence="3" id="KW-1003">Cell membrane</keyword>
<dbReference type="InterPro" id="IPR007110">
    <property type="entry name" value="Ig-like_dom"/>
</dbReference>
<evidence type="ECO:0000256" key="14">
    <source>
        <dbReference type="ARBA" id="ARBA00023319"/>
    </source>
</evidence>
<comment type="subcellular location">
    <subcellularLocation>
        <location evidence="1">Cell membrane</location>
        <topology evidence="1">Single-pass type I membrane protein</topology>
    </subcellularLocation>
</comment>
<evidence type="ECO:0000313" key="20">
    <source>
        <dbReference type="Proteomes" id="UP000269945"/>
    </source>
</evidence>
<dbReference type="GO" id="GO:0002456">
    <property type="term" value="P:T cell mediated immunity"/>
    <property type="evidence" value="ECO:0007669"/>
    <property type="project" value="TreeGrafter"/>
</dbReference>
<evidence type="ECO:0000256" key="3">
    <source>
        <dbReference type="ARBA" id="ARBA00022475"/>
    </source>
</evidence>
<keyword evidence="5" id="KW-0732">Signal</keyword>
<dbReference type="GO" id="GO:0045065">
    <property type="term" value="P:cytotoxic T cell differentiation"/>
    <property type="evidence" value="ECO:0007669"/>
    <property type="project" value="TreeGrafter"/>
</dbReference>
<keyword evidence="20" id="KW-1185">Reference proteome</keyword>
<comment type="subunit">
    <text evidence="15">Forms disulfide-linked heterodimers with CD8B at the cell surface. Also forms homodimers in several cell types including NK-cells or peripheral blood T-lymphocytes. Interacts with the MHC class I HLA-A/B2M dimer. Interacts with LCK in a zinc-dependent manner.</text>
</comment>
<dbReference type="SUPFAM" id="SSF48726">
    <property type="entry name" value="Immunoglobulin"/>
    <property type="match status" value="1"/>
</dbReference>
<protein>
    <recommendedName>
        <fullName evidence="2">T-cell surface glycoprotein CD8 alpha chain</fullName>
    </recommendedName>
</protein>
<keyword evidence="7 17" id="KW-1133">Transmembrane helix</keyword>
<keyword evidence="12" id="KW-0325">Glycoprotein</keyword>
<dbReference type="GO" id="GO:0009897">
    <property type="term" value="C:external side of plasma membrane"/>
    <property type="evidence" value="ECO:0007669"/>
    <property type="project" value="UniProtKB-ARBA"/>
</dbReference>
<dbReference type="GO" id="GO:0007166">
    <property type="term" value="P:cell surface receptor signaling pathway"/>
    <property type="evidence" value="ECO:0007669"/>
    <property type="project" value="TreeGrafter"/>
</dbReference>
<dbReference type="InterPro" id="IPR036179">
    <property type="entry name" value="Ig-like_dom_sf"/>
</dbReference>
<evidence type="ECO:0000256" key="4">
    <source>
        <dbReference type="ARBA" id="ARBA00022692"/>
    </source>
</evidence>
<dbReference type="InterPro" id="IPR013783">
    <property type="entry name" value="Ig-like_fold"/>
</dbReference>
<feature type="non-terminal residue" evidence="19">
    <location>
        <position position="1"/>
    </location>
</feature>
<keyword evidence="10" id="KW-0564">Palmitate</keyword>
<evidence type="ECO:0000256" key="10">
    <source>
        <dbReference type="ARBA" id="ARBA00023139"/>
    </source>
</evidence>
<evidence type="ECO:0000256" key="16">
    <source>
        <dbReference type="SAM" id="MobiDB-lite"/>
    </source>
</evidence>
<dbReference type="InterPro" id="IPR003599">
    <property type="entry name" value="Ig_sub"/>
</dbReference>
<dbReference type="FunFam" id="2.60.40.10:FF:000956">
    <property type="entry name" value="T-cell surface glycoprotein CD8 alpha chain"/>
    <property type="match status" value="1"/>
</dbReference>
<keyword evidence="14" id="KW-0393">Immunoglobulin domain</keyword>
<dbReference type="PANTHER" id="PTHR10441">
    <property type="entry name" value="CD8 ALPHA CHAIN"/>
    <property type="match status" value="1"/>
</dbReference>
<keyword evidence="13" id="KW-0449">Lipoprotein</keyword>
<feature type="region of interest" description="Disordered" evidence="16">
    <location>
        <begin position="239"/>
        <end position="260"/>
    </location>
</feature>
<dbReference type="SMART" id="SM00406">
    <property type="entry name" value="IGv"/>
    <property type="match status" value="1"/>
</dbReference>
<sequence>RASVFALKPAVLTVPSCPASPLRRPRPRSWTPACSLGWKVVTTKKRATLPCGASDDITSSELEIWLLRRPKGPTSPPPRPTRSSARPHASRSAERAMASWMTPLLLPLALLLHAAAAAGPSPFRLSPAKVVGQLGGKVELQCEVLLPSAAPGCSWLLQKNEPDARPVFLMYLSQSRSKVADGLDPKQISGRKIHDTIYTLTLHRFRKEDEGYYFCSVLSNSVLYFSSFVPVFLPVKPTPTPAPRPPTRGPTNTSQPVSLRPGICRPAASKPVEKGVLGFACEIYIWAPLAGTCAVLLLSLVITVICNHRNRRRVCKCPR</sequence>
<keyword evidence="11" id="KW-1015">Disulfide bond</keyword>
<dbReference type="SMART" id="SM00409">
    <property type="entry name" value="IG"/>
    <property type="match status" value="1"/>
</dbReference>
<feature type="transmembrane region" description="Helical" evidence="17">
    <location>
        <begin position="212"/>
        <end position="233"/>
    </location>
</feature>
<dbReference type="GO" id="GO:0043235">
    <property type="term" value="C:receptor complex"/>
    <property type="evidence" value="ECO:0007669"/>
    <property type="project" value="UniProtKB-ARBA"/>
</dbReference>
<evidence type="ECO:0000256" key="13">
    <source>
        <dbReference type="ARBA" id="ARBA00023288"/>
    </source>
</evidence>
<evidence type="ECO:0000256" key="2">
    <source>
        <dbReference type="ARBA" id="ARBA00021525"/>
    </source>
</evidence>
<proteinExistence type="predicted"/>
<organism evidence="19 20">
    <name type="scientific">Gulo gulo</name>
    <name type="common">Wolverine</name>
    <name type="synonym">Gluton</name>
    <dbReference type="NCBI Taxonomy" id="48420"/>
    <lineage>
        <taxon>Eukaryota</taxon>
        <taxon>Metazoa</taxon>
        <taxon>Chordata</taxon>
        <taxon>Craniata</taxon>
        <taxon>Vertebrata</taxon>
        <taxon>Euteleostomi</taxon>
        <taxon>Mammalia</taxon>
        <taxon>Eutheria</taxon>
        <taxon>Laurasiatheria</taxon>
        <taxon>Carnivora</taxon>
        <taxon>Caniformia</taxon>
        <taxon>Musteloidea</taxon>
        <taxon>Mustelidae</taxon>
        <taxon>Guloninae</taxon>
        <taxon>Gulo</taxon>
    </lineage>
</organism>
<feature type="region of interest" description="Disordered" evidence="16">
    <location>
        <begin position="68"/>
        <end position="93"/>
    </location>
</feature>
<evidence type="ECO:0000259" key="18">
    <source>
        <dbReference type="PROSITE" id="PS50835"/>
    </source>
</evidence>
<dbReference type="PANTHER" id="PTHR10441:SF2">
    <property type="entry name" value="T-CELL SURFACE GLYCOPROTEIN CD8 ALPHA CHAIN"/>
    <property type="match status" value="1"/>
</dbReference>
<keyword evidence="8" id="KW-1064">Adaptive immunity</keyword>
<evidence type="ECO:0000256" key="5">
    <source>
        <dbReference type="ARBA" id="ARBA00022729"/>
    </source>
</evidence>
<accession>A0A9X9LYZ8</accession>
<evidence type="ECO:0000256" key="12">
    <source>
        <dbReference type="ARBA" id="ARBA00023180"/>
    </source>
</evidence>
<feature type="domain" description="Ig-like" evidence="18">
    <location>
        <begin position="120"/>
        <end position="217"/>
    </location>
</feature>
<evidence type="ECO:0000256" key="7">
    <source>
        <dbReference type="ARBA" id="ARBA00022989"/>
    </source>
</evidence>
<dbReference type="Pfam" id="PF07686">
    <property type="entry name" value="V-set"/>
    <property type="match status" value="1"/>
</dbReference>
<dbReference type="AlphaFoldDB" id="A0A9X9LYZ8"/>
<dbReference type="PROSITE" id="PS50835">
    <property type="entry name" value="IG_LIKE"/>
    <property type="match status" value="1"/>
</dbReference>